<protein>
    <submittedName>
        <fullName evidence="3">Uncharacterized protein</fullName>
    </submittedName>
</protein>
<gene>
    <name evidence="2" type="ORF">UFOVP1191_88</name>
    <name evidence="3" type="ORF">UFOVP1252_90</name>
    <name evidence="1" type="ORF">UFOVP529_30</name>
</gene>
<sequence length="119" mass="13733">MLPPHQSKIALYLLMQSPMLGIVKAGGIFRLFCFDDLLIDPASLDIHSEHWGLTFEEFSEYAKIFDHESHPEILEFYPDSQNQMMLEMVWKGGQMLTALTLADLVKLFRPVQYGRITKT</sequence>
<evidence type="ECO:0000313" key="2">
    <source>
        <dbReference type="EMBL" id="CAB4190677.1"/>
    </source>
</evidence>
<name>A0A6J5RJJ0_9CAUD</name>
<evidence type="ECO:0000313" key="3">
    <source>
        <dbReference type="EMBL" id="CAB4194496.1"/>
    </source>
</evidence>
<proteinExistence type="predicted"/>
<evidence type="ECO:0000313" key="1">
    <source>
        <dbReference type="EMBL" id="CAB4148823.1"/>
    </source>
</evidence>
<dbReference type="EMBL" id="LR797211">
    <property type="protein sequence ID" value="CAB4194496.1"/>
    <property type="molecule type" value="Genomic_DNA"/>
</dbReference>
<dbReference type="EMBL" id="LR797158">
    <property type="protein sequence ID" value="CAB4190677.1"/>
    <property type="molecule type" value="Genomic_DNA"/>
</dbReference>
<accession>A0A6J5RJJ0</accession>
<dbReference type="EMBL" id="LR796510">
    <property type="protein sequence ID" value="CAB4148823.1"/>
    <property type="molecule type" value="Genomic_DNA"/>
</dbReference>
<reference evidence="3" key="1">
    <citation type="submission" date="2020-05" db="EMBL/GenBank/DDBJ databases">
        <authorList>
            <person name="Chiriac C."/>
            <person name="Salcher M."/>
            <person name="Ghai R."/>
            <person name="Kavagutti S V."/>
        </authorList>
    </citation>
    <scope>NUCLEOTIDE SEQUENCE</scope>
</reference>
<organism evidence="3">
    <name type="scientific">uncultured Caudovirales phage</name>
    <dbReference type="NCBI Taxonomy" id="2100421"/>
    <lineage>
        <taxon>Viruses</taxon>
        <taxon>Duplodnaviria</taxon>
        <taxon>Heunggongvirae</taxon>
        <taxon>Uroviricota</taxon>
        <taxon>Caudoviricetes</taxon>
        <taxon>Peduoviridae</taxon>
        <taxon>Maltschvirus</taxon>
        <taxon>Maltschvirus maltsch</taxon>
    </lineage>
</organism>